<dbReference type="EMBL" id="BMAV01011191">
    <property type="protein sequence ID" value="GFY56877.1"/>
    <property type="molecule type" value="Genomic_DNA"/>
</dbReference>
<keyword evidence="1" id="KW-0695">RNA-directed DNA polymerase</keyword>
<reference evidence="1" key="1">
    <citation type="submission" date="2020-08" db="EMBL/GenBank/DDBJ databases">
        <title>Multicomponent nature underlies the extraordinary mechanical properties of spider dragline silk.</title>
        <authorList>
            <person name="Kono N."/>
            <person name="Nakamura H."/>
            <person name="Mori M."/>
            <person name="Yoshida Y."/>
            <person name="Ohtoshi R."/>
            <person name="Malay A.D."/>
            <person name="Moran D.A.P."/>
            <person name="Tomita M."/>
            <person name="Numata K."/>
            <person name="Arakawa K."/>
        </authorList>
    </citation>
    <scope>NUCLEOTIDE SEQUENCE</scope>
</reference>
<dbReference type="GO" id="GO:0003964">
    <property type="term" value="F:RNA-directed DNA polymerase activity"/>
    <property type="evidence" value="ECO:0007669"/>
    <property type="project" value="UniProtKB-KW"/>
</dbReference>
<dbReference type="Proteomes" id="UP000886998">
    <property type="component" value="Unassembled WGS sequence"/>
</dbReference>
<sequence length="173" mass="19135">MITATAHELNAICLRLNPQKCATLHLSGRVPTGSVQTKFRLDGAEIQALSDGHAYTYLGTPVGFFVQKHFKTANQALTILEKISTSHLAQWQKLDALKTFFFPTLSFSMRTGQLGKTDWSEVDIKLLGKIRTYSPFHQMLQTTISMVTGLGGCGVSSAAEDSAFYWLTRRSNC</sequence>
<gene>
    <name evidence="1" type="ORF">TNIN_353971</name>
</gene>
<organism evidence="1 2">
    <name type="scientific">Trichonephila inaurata madagascariensis</name>
    <dbReference type="NCBI Taxonomy" id="2747483"/>
    <lineage>
        <taxon>Eukaryota</taxon>
        <taxon>Metazoa</taxon>
        <taxon>Ecdysozoa</taxon>
        <taxon>Arthropoda</taxon>
        <taxon>Chelicerata</taxon>
        <taxon>Arachnida</taxon>
        <taxon>Araneae</taxon>
        <taxon>Araneomorphae</taxon>
        <taxon>Entelegynae</taxon>
        <taxon>Araneoidea</taxon>
        <taxon>Nephilidae</taxon>
        <taxon>Trichonephila</taxon>
        <taxon>Trichonephila inaurata</taxon>
    </lineage>
</organism>
<dbReference type="AlphaFoldDB" id="A0A8X6XQE9"/>
<comment type="caution">
    <text evidence="1">The sequence shown here is derived from an EMBL/GenBank/DDBJ whole genome shotgun (WGS) entry which is preliminary data.</text>
</comment>
<accession>A0A8X6XQE9</accession>
<keyword evidence="1" id="KW-0548">Nucleotidyltransferase</keyword>
<dbReference type="OrthoDB" id="6437252at2759"/>
<protein>
    <submittedName>
        <fullName evidence="1">Putative reverse transcriptase</fullName>
    </submittedName>
</protein>
<evidence type="ECO:0000313" key="1">
    <source>
        <dbReference type="EMBL" id="GFY56877.1"/>
    </source>
</evidence>
<name>A0A8X6XQE9_9ARAC</name>
<proteinExistence type="predicted"/>
<keyword evidence="2" id="KW-1185">Reference proteome</keyword>
<keyword evidence="1" id="KW-0808">Transferase</keyword>
<evidence type="ECO:0000313" key="2">
    <source>
        <dbReference type="Proteomes" id="UP000886998"/>
    </source>
</evidence>